<reference evidence="2" key="1">
    <citation type="submission" date="2021-01" db="EMBL/GenBank/DDBJ databases">
        <authorList>
            <person name="Corre E."/>
            <person name="Pelletier E."/>
            <person name="Niang G."/>
            <person name="Scheremetjew M."/>
            <person name="Finn R."/>
            <person name="Kale V."/>
            <person name="Holt S."/>
            <person name="Cochrane G."/>
            <person name="Meng A."/>
            <person name="Brown T."/>
            <person name="Cohen L."/>
        </authorList>
    </citation>
    <scope>NUCLEOTIDE SEQUENCE</scope>
    <source>
        <strain evidence="2">CCMP826</strain>
    </source>
</reference>
<evidence type="ECO:0000256" key="1">
    <source>
        <dbReference type="SAM" id="MobiDB-lite"/>
    </source>
</evidence>
<proteinExistence type="predicted"/>
<organism evidence="2">
    <name type="scientific">Helicotheca tamesis</name>
    <dbReference type="NCBI Taxonomy" id="374047"/>
    <lineage>
        <taxon>Eukaryota</taxon>
        <taxon>Sar</taxon>
        <taxon>Stramenopiles</taxon>
        <taxon>Ochrophyta</taxon>
        <taxon>Bacillariophyta</taxon>
        <taxon>Mediophyceae</taxon>
        <taxon>Lithodesmiophycidae</taxon>
        <taxon>Lithodesmiales</taxon>
        <taxon>Lithodesmiaceae</taxon>
        <taxon>Helicotheca</taxon>
    </lineage>
</organism>
<protein>
    <submittedName>
        <fullName evidence="2">Uncharacterized protein</fullName>
    </submittedName>
</protein>
<feature type="region of interest" description="Disordered" evidence="1">
    <location>
        <begin position="62"/>
        <end position="97"/>
    </location>
</feature>
<feature type="compositionally biased region" description="Basic and acidic residues" evidence="1">
    <location>
        <begin position="79"/>
        <end position="91"/>
    </location>
</feature>
<name>A0A7S2IA71_9STRA</name>
<dbReference type="EMBL" id="HBGV01017390">
    <property type="protein sequence ID" value="CAD9513358.1"/>
    <property type="molecule type" value="Transcribed_RNA"/>
</dbReference>
<sequence length="156" mass="18185">MMLRQTLRCVVSRYPTYSLYHSSKSIVHSKKIYFSTHGNDDPSSSSFAASSKWRKDQIDKIENKFQPNEETGDDDADETSNRDMTTERNNDNDLNIISSDDELQPMWRDMESRVLKRRTYTIAESGGKVGRRNIRKTEEDVWLEAGMYRESDDAEK</sequence>
<evidence type="ECO:0000313" key="2">
    <source>
        <dbReference type="EMBL" id="CAD9513358.1"/>
    </source>
</evidence>
<gene>
    <name evidence="2" type="ORF">HTAM1171_LOCUS10720</name>
</gene>
<dbReference type="AlphaFoldDB" id="A0A7S2IA71"/>
<accession>A0A7S2IA71</accession>